<accession>A0A674NUU2</accession>
<keyword evidence="1" id="KW-0812">Transmembrane</keyword>
<evidence type="ECO:0000313" key="2">
    <source>
        <dbReference type="Ensembl" id="ENSTRUP00000077055.1"/>
    </source>
</evidence>
<dbReference type="AlphaFoldDB" id="A0A674NUU2"/>
<keyword evidence="1" id="KW-0472">Membrane</keyword>
<evidence type="ECO:0000313" key="3">
    <source>
        <dbReference type="Proteomes" id="UP000005226"/>
    </source>
</evidence>
<proteinExistence type="predicted"/>
<reference evidence="2" key="3">
    <citation type="submission" date="2025-09" db="UniProtKB">
        <authorList>
            <consortium name="Ensembl"/>
        </authorList>
    </citation>
    <scope>IDENTIFICATION</scope>
</reference>
<dbReference type="Proteomes" id="UP000005226">
    <property type="component" value="Chromosome 13"/>
</dbReference>
<reference evidence="2" key="2">
    <citation type="submission" date="2025-08" db="UniProtKB">
        <authorList>
            <consortium name="Ensembl"/>
        </authorList>
    </citation>
    <scope>IDENTIFICATION</scope>
</reference>
<reference evidence="2 3" key="1">
    <citation type="journal article" date="2011" name="Genome Biol. Evol.">
        <title>Integration of the genetic map and genome assembly of fugu facilitates insights into distinct features of genome evolution in teleosts and mammals.</title>
        <authorList>
            <person name="Kai W."/>
            <person name="Kikuchi K."/>
            <person name="Tohari S."/>
            <person name="Chew A.K."/>
            <person name="Tay A."/>
            <person name="Fujiwara A."/>
            <person name="Hosoya S."/>
            <person name="Suetake H."/>
            <person name="Naruse K."/>
            <person name="Brenner S."/>
            <person name="Suzuki Y."/>
            <person name="Venkatesh B."/>
        </authorList>
    </citation>
    <scope>NUCLEOTIDE SEQUENCE [LARGE SCALE GENOMIC DNA]</scope>
</reference>
<feature type="transmembrane region" description="Helical" evidence="1">
    <location>
        <begin position="20"/>
        <end position="46"/>
    </location>
</feature>
<sequence length="93" mass="10352">LFFVYVSLNSRRRTEPTLIGAMHILIFFPPLVPFCCISTPFPLASLPSHAWSGKTRRAEICRLTMGAELVVQAFFAPFPPTASASLASRLYLH</sequence>
<keyword evidence="1" id="KW-1133">Transmembrane helix</keyword>
<dbReference type="InParanoid" id="A0A674NUU2"/>
<evidence type="ECO:0000256" key="1">
    <source>
        <dbReference type="SAM" id="Phobius"/>
    </source>
</evidence>
<name>A0A674NUU2_TAKRU</name>
<dbReference type="Ensembl" id="ENSTRUT00000074715.1">
    <property type="protein sequence ID" value="ENSTRUP00000077055.1"/>
    <property type="gene ID" value="ENSTRUG00000033283.1"/>
</dbReference>
<organism evidence="2 3">
    <name type="scientific">Takifugu rubripes</name>
    <name type="common">Japanese pufferfish</name>
    <name type="synonym">Fugu rubripes</name>
    <dbReference type="NCBI Taxonomy" id="31033"/>
    <lineage>
        <taxon>Eukaryota</taxon>
        <taxon>Metazoa</taxon>
        <taxon>Chordata</taxon>
        <taxon>Craniata</taxon>
        <taxon>Vertebrata</taxon>
        <taxon>Euteleostomi</taxon>
        <taxon>Actinopterygii</taxon>
        <taxon>Neopterygii</taxon>
        <taxon>Teleostei</taxon>
        <taxon>Neoteleostei</taxon>
        <taxon>Acanthomorphata</taxon>
        <taxon>Eupercaria</taxon>
        <taxon>Tetraodontiformes</taxon>
        <taxon>Tetradontoidea</taxon>
        <taxon>Tetraodontidae</taxon>
        <taxon>Takifugu</taxon>
    </lineage>
</organism>
<protein>
    <submittedName>
        <fullName evidence="2">Uncharacterized protein</fullName>
    </submittedName>
</protein>
<keyword evidence="3" id="KW-1185">Reference proteome</keyword>